<keyword evidence="6 9" id="KW-0472">Membrane</keyword>
<gene>
    <name evidence="11" type="ORF">EEJ42_05345</name>
</gene>
<dbReference type="Gene3D" id="1.20.1250.20">
    <property type="entry name" value="MFS general substrate transporter like domains"/>
    <property type="match status" value="1"/>
</dbReference>
<keyword evidence="7" id="KW-0046">Antibiotic resistance</keyword>
<dbReference type="GO" id="GO:0022857">
    <property type="term" value="F:transmembrane transporter activity"/>
    <property type="evidence" value="ECO:0007669"/>
    <property type="project" value="InterPro"/>
</dbReference>
<feature type="transmembrane region" description="Helical" evidence="9">
    <location>
        <begin position="193"/>
        <end position="210"/>
    </location>
</feature>
<sequence length="588" mass="61182">MASLAVVVEAASRFRRSARRPRATLLAARRAPHPEYCSAIRGRKPSTTRLPRRCNPLALDGVSPPVGSITGRAVGRCPALETPQRRGASRRTRESSEERKAMTELDAISEARDKPAEDRMTPRHRLILVLLLGAQFMLAVDFSVLNIAVPTIGSDLGFELSTLQWIVTGFMLPAAGFTLLFGRIADLFGRRNLFLVGMLILGVASLVGGLAQSPGMLLAGRIGQGLATAMATPAAMSLLTTSFPEGPLRQRALGLNGTLLTGGFALGSVLGGVLTELLSWRWAFLINLPVVVLILAFAPRVLSDSSERTRSRLDVPGAVTVTGGLVSLVYGISATEQSGWGDPVVIGCLILAAALLVAFWFIELRSSNPLAPVSVLKRPTVRWGNFAGLLVVSMPSAVVFQMTLYLQDVLDYKPLASGLAFGGSSIAAIAGGLLAPKVIGAIGSKRTLVTALTVQGLGLLGLLTVDEGDAGIYIVLIAVAVAFFGHAMGLVSYTVIATSGLPNEEQGLATGLSTMSQQIALTLGTPVLAAVAVFGADATEGVEASIADTLDGMHLAVLVGAVASLAVAALVAAFFRSGAAARSEESTA</sequence>
<feature type="transmembrane region" description="Helical" evidence="9">
    <location>
        <begin position="383"/>
        <end position="403"/>
    </location>
</feature>
<feature type="domain" description="Major facilitator superfamily (MFS) profile" evidence="10">
    <location>
        <begin position="127"/>
        <end position="580"/>
    </location>
</feature>
<feature type="region of interest" description="Disordered" evidence="8">
    <location>
        <begin position="73"/>
        <end position="117"/>
    </location>
</feature>
<dbReference type="EMBL" id="RIBZ01000068">
    <property type="protein sequence ID" value="RNG34554.1"/>
    <property type="molecule type" value="Genomic_DNA"/>
</dbReference>
<dbReference type="SUPFAM" id="SSF103473">
    <property type="entry name" value="MFS general substrate transporter"/>
    <property type="match status" value="1"/>
</dbReference>
<organism evidence="11 12">
    <name type="scientific">Streptomyces botrytidirepellens</name>
    <dbReference type="NCBI Taxonomy" id="2486417"/>
    <lineage>
        <taxon>Bacteria</taxon>
        <taxon>Bacillati</taxon>
        <taxon>Actinomycetota</taxon>
        <taxon>Actinomycetes</taxon>
        <taxon>Kitasatosporales</taxon>
        <taxon>Streptomycetaceae</taxon>
        <taxon>Streptomyces</taxon>
    </lineage>
</organism>
<dbReference type="AlphaFoldDB" id="A0A3M8WYU2"/>
<keyword evidence="2" id="KW-0813">Transport</keyword>
<evidence type="ECO:0000256" key="5">
    <source>
        <dbReference type="ARBA" id="ARBA00022989"/>
    </source>
</evidence>
<feature type="transmembrane region" description="Helical" evidence="9">
    <location>
        <begin position="222"/>
        <end position="241"/>
    </location>
</feature>
<dbReference type="InterPro" id="IPR011701">
    <property type="entry name" value="MFS"/>
</dbReference>
<dbReference type="CDD" id="cd17321">
    <property type="entry name" value="MFS_MMR_MDR_like"/>
    <property type="match status" value="1"/>
</dbReference>
<dbReference type="GO" id="GO:0046677">
    <property type="term" value="P:response to antibiotic"/>
    <property type="evidence" value="ECO:0007669"/>
    <property type="project" value="UniProtKB-KW"/>
</dbReference>
<keyword evidence="5 9" id="KW-1133">Transmembrane helix</keyword>
<feature type="transmembrane region" description="Helical" evidence="9">
    <location>
        <begin position="280"/>
        <end position="301"/>
    </location>
</feature>
<evidence type="ECO:0000259" key="10">
    <source>
        <dbReference type="PROSITE" id="PS50850"/>
    </source>
</evidence>
<protein>
    <submittedName>
        <fullName evidence="11">MFS transporter</fullName>
    </submittedName>
</protein>
<comment type="subcellular location">
    <subcellularLocation>
        <location evidence="1">Cell membrane</location>
        <topology evidence="1">Multi-pass membrane protein</topology>
    </subcellularLocation>
</comment>
<reference evidence="11 12" key="1">
    <citation type="submission" date="2018-11" db="EMBL/GenBank/DDBJ databases">
        <title>The Potential of Streptomyces as Biocontrol Agents against the Tomato grey mould, Botrytis cinerea (Gray mold) Frontiers in Microbiology.</title>
        <authorList>
            <person name="Li D."/>
        </authorList>
    </citation>
    <scope>NUCLEOTIDE SEQUENCE [LARGE SCALE GENOMIC DNA]</scope>
    <source>
        <strain evidence="11 12">NEAU-LD23</strain>
    </source>
</reference>
<evidence type="ECO:0000256" key="9">
    <source>
        <dbReference type="SAM" id="Phobius"/>
    </source>
</evidence>
<keyword evidence="12" id="KW-1185">Reference proteome</keyword>
<name>A0A3M8WYU2_9ACTN</name>
<evidence type="ECO:0000313" key="11">
    <source>
        <dbReference type="EMBL" id="RNG34554.1"/>
    </source>
</evidence>
<dbReference type="Proteomes" id="UP000275401">
    <property type="component" value="Unassembled WGS sequence"/>
</dbReference>
<dbReference type="GO" id="GO:0005886">
    <property type="term" value="C:plasma membrane"/>
    <property type="evidence" value="ECO:0007669"/>
    <property type="project" value="UniProtKB-SubCell"/>
</dbReference>
<evidence type="ECO:0000256" key="1">
    <source>
        <dbReference type="ARBA" id="ARBA00004651"/>
    </source>
</evidence>
<dbReference type="PROSITE" id="PS50850">
    <property type="entry name" value="MFS"/>
    <property type="match status" value="1"/>
</dbReference>
<feature type="transmembrane region" description="Helical" evidence="9">
    <location>
        <begin position="161"/>
        <end position="181"/>
    </location>
</feature>
<dbReference type="InterPro" id="IPR036259">
    <property type="entry name" value="MFS_trans_sf"/>
</dbReference>
<feature type="transmembrane region" description="Helical" evidence="9">
    <location>
        <begin position="415"/>
        <end position="435"/>
    </location>
</feature>
<feature type="transmembrane region" description="Helical" evidence="9">
    <location>
        <begin position="519"/>
        <end position="536"/>
    </location>
</feature>
<feature type="transmembrane region" description="Helical" evidence="9">
    <location>
        <begin position="447"/>
        <end position="465"/>
    </location>
</feature>
<evidence type="ECO:0000256" key="3">
    <source>
        <dbReference type="ARBA" id="ARBA00022475"/>
    </source>
</evidence>
<evidence type="ECO:0000256" key="2">
    <source>
        <dbReference type="ARBA" id="ARBA00022448"/>
    </source>
</evidence>
<feature type="transmembrane region" description="Helical" evidence="9">
    <location>
        <begin position="126"/>
        <end position="149"/>
    </location>
</feature>
<dbReference type="InterPro" id="IPR020846">
    <property type="entry name" value="MFS_dom"/>
</dbReference>
<evidence type="ECO:0000256" key="6">
    <source>
        <dbReference type="ARBA" id="ARBA00023136"/>
    </source>
</evidence>
<accession>A0A3M8WYU2</accession>
<evidence type="ECO:0000256" key="8">
    <source>
        <dbReference type="SAM" id="MobiDB-lite"/>
    </source>
</evidence>
<dbReference type="PRINTS" id="PR01036">
    <property type="entry name" value="TCRTETB"/>
</dbReference>
<feature type="transmembrane region" description="Helical" evidence="9">
    <location>
        <begin position="313"/>
        <end position="332"/>
    </location>
</feature>
<keyword evidence="3" id="KW-1003">Cell membrane</keyword>
<evidence type="ECO:0000313" key="12">
    <source>
        <dbReference type="Proteomes" id="UP000275401"/>
    </source>
</evidence>
<proteinExistence type="predicted"/>
<dbReference type="PANTHER" id="PTHR42718">
    <property type="entry name" value="MAJOR FACILITATOR SUPERFAMILY MULTIDRUG TRANSPORTER MFSC"/>
    <property type="match status" value="1"/>
</dbReference>
<dbReference type="Pfam" id="PF07690">
    <property type="entry name" value="MFS_1"/>
    <property type="match status" value="1"/>
</dbReference>
<feature type="transmembrane region" description="Helical" evidence="9">
    <location>
        <begin position="556"/>
        <end position="575"/>
    </location>
</feature>
<feature type="transmembrane region" description="Helical" evidence="9">
    <location>
        <begin position="253"/>
        <end position="274"/>
    </location>
</feature>
<feature type="transmembrane region" description="Helical" evidence="9">
    <location>
        <begin position="344"/>
        <end position="362"/>
    </location>
</feature>
<keyword evidence="4 9" id="KW-0812">Transmembrane</keyword>
<feature type="compositionally biased region" description="Basic and acidic residues" evidence="8">
    <location>
        <begin position="91"/>
        <end position="117"/>
    </location>
</feature>
<feature type="transmembrane region" description="Helical" evidence="9">
    <location>
        <begin position="471"/>
        <end position="498"/>
    </location>
</feature>
<comment type="caution">
    <text evidence="11">The sequence shown here is derived from an EMBL/GenBank/DDBJ whole genome shotgun (WGS) entry which is preliminary data.</text>
</comment>
<dbReference type="PANTHER" id="PTHR42718:SF46">
    <property type="entry name" value="BLR6921 PROTEIN"/>
    <property type="match status" value="1"/>
</dbReference>
<evidence type="ECO:0000256" key="7">
    <source>
        <dbReference type="ARBA" id="ARBA00023251"/>
    </source>
</evidence>
<dbReference type="Gene3D" id="1.20.1720.10">
    <property type="entry name" value="Multidrug resistance protein D"/>
    <property type="match status" value="1"/>
</dbReference>
<evidence type="ECO:0000256" key="4">
    <source>
        <dbReference type="ARBA" id="ARBA00022692"/>
    </source>
</evidence>